<organism evidence="6 7">
    <name type="scientific">Magallana gigas</name>
    <name type="common">Pacific oyster</name>
    <name type="synonym">Crassostrea gigas</name>
    <dbReference type="NCBI Taxonomy" id="29159"/>
    <lineage>
        <taxon>Eukaryota</taxon>
        <taxon>Metazoa</taxon>
        <taxon>Spiralia</taxon>
        <taxon>Lophotrochozoa</taxon>
        <taxon>Mollusca</taxon>
        <taxon>Bivalvia</taxon>
        <taxon>Autobranchia</taxon>
        <taxon>Pteriomorphia</taxon>
        <taxon>Ostreida</taxon>
        <taxon>Ostreoidea</taxon>
        <taxon>Ostreidae</taxon>
        <taxon>Magallana</taxon>
    </lineage>
</organism>
<evidence type="ECO:0000256" key="2">
    <source>
        <dbReference type="ARBA" id="ARBA00023157"/>
    </source>
</evidence>
<dbReference type="Pfam" id="PF00094">
    <property type="entry name" value="VWD"/>
    <property type="match status" value="1"/>
</dbReference>
<dbReference type="GO" id="GO:0005576">
    <property type="term" value="C:extracellular region"/>
    <property type="evidence" value="ECO:0007669"/>
    <property type="project" value="TreeGrafter"/>
</dbReference>
<keyword evidence="7" id="KW-1185">Reference proteome</keyword>
<dbReference type="AlphaFoldDB" id="A0A8W8J1J2"/>
<sequence length="1035" mass="116068">MDRVWCLFFLSTCVIVQNAQDVEDPCKTAYVLEKMDQRYKENIATGSMLCDRFRLGNGRWVRADGQDLLQTEPQPHELCGTRYPIWMNEPPPETVGEEVEKEACVVGLMGTCEKKLPIKIKKCVGYNVYFLTPPTNCYKAYCFQYSTEDAPPTEVIPQPVVRHDLVRKEDKPVVVTEPVKKDSITKTNLGRSLVDPTKGYLKLGINIKCAVRLKLEPEGAPGPLSTLSENFFAGIEVKSTKVKIKRDEPRGQIDVKLTVPFGCPFMPDGSVENCGLDIEMNVPRDPTKCTSDVKAAKAMDLIGQGKNCGFRILNMEWQETVALPISFIDTPEYNLVLPDSPDGAFRIGMITGQKEGSPEWSGIELQDVFVHIADSSDIWQGKKCAAVNDPHMYTFDGMGYENQNEGRFVLYWGKRKNFPMEVQIETTACNSNRGIRRQPYCVCAVAVRAGADVFVIDRCPNKPIRIKYLSCKENLLDARKETEMEYKIYFPSGTYVHALLQDYTGVRTINVHVYPSKSDHDRTGGLCGTLNGNTADDFMDRDGNLLSGNEEFNRYWSLKEDEFLGNMNEDQLNALPRWQNAVMYCTCPHKQVQGDTPEEVGQCTEDAIVKCAKEDNPALNKNNCRIRSKRSAVKPFSFKMFKRQDIQLTDFDEVPEYLSRNKRETEIIWTKEKATEFCNNFIKKSQTYNACNEVPSVSADFLIESCILDIELTNSTVWAAGSREALRTTCMKELSQNTTLKEVTEEGKPSIAEQVKKIACVNECSGNGVCLNGTCECDEGFGAKDCSMDLNKPPVVYGVNIEEGGLCDKRTCQRALVEGYGFLNMDTLQCSLTVFQVTENKTVVGDVMEYMVQAEHDSIAEVFCPLGPARRRRSVPRGFVQGITLSVANNGHNFSTHHTIYVLDGVCQDTVNVSGDIQFTLRRGYCYISRKCYGDGHIHETDECMNCNAEKSTSEWSKVEGCGLVVEESDGKPEVEPEEDSFPTTVVVIVLVCVLVLAALIVALILYRKKKHSASHSIKLEDRVAYSEVATHEET</sequence>
<evidence type="ECO:0000256" key="4">
    <source>
        <dbReference type="SAM" id="SignalP"/>
    </source>
</evidence>
<dbReference type="InterPro" id="IPR058727">
    <property type="entry name" value="Helical_Vwde"/>
</dbReference>
<keyword evidence="1 4" id="KW-0732">Signal</keyword>
<accession>A0A8W8J1J2</accession>
<evidence type="ECO:0000313" key="7">
    <source>
        <dbReference type="Proteomes" id="UP000005408"/>
    </source>
</evidence>
<dbReference type="InterPro" id="IPR001846">
    <property type="entry name" value="VWF_type-D"/>
</dbReference>
<keyword evidence="3" id="KW-1133">Transmembrane helix</keyword>
<dbReference type="EnsemblMetazoa" id="G16449.1">
    <property type="protein sequence ID" value="G16449.1:cds"/>
    <property type="gene ID" value="G16449"/>
</dbReference>
<dbReference type="PROSITE" id="PS51233">
    <property type="entry name" value="VWFD"/>
    <property type="match status" value="1"/>
</dbReference>
<keyword evidence="3" id="KW-0472">Membrane</keyword>
<evidence type="ECO:0000256" key="1">
    <source>
        <dbReference type="ARBA" id="ARBA00022729"/>
    </source>
</evidence>
<feature type="chain" id="PRO_5036504326" description="VWFD domain-containing protein" evidence="4">
    <location>
        <begin position="20"/>
        <end position="1035"/>
    </location>
</feature>
<dbReference type="PROSITE" id="PS01186">
    <property type="entry name" value="EGF_2"/>
    <property type="match status" value="1"/>
</dbReference>
<proteinExistence type="predicted"/>
<dbReference type="GO" id="GO:0009986">
    <property type="term" value="C:cell surface"/>
    <property type="evidence" value="ECO:0007669"/>
    <property type="project" value="TreeGrafter"/>
</dbReference>
<dbReference type="Gene3D" id="2.60.120.260">
    <property type="entry name" value="Galactose-binding domain-like"/>
    <property type="match status" value="1"/>
</dbReference>
<feature type="signal peptide" evidence="4">
    <location>
        <begin position="1"/>
        <end position="19"/>
    </location>
</feature>
<evidence type="ECO:0000256" key="3">
    <source>
        <dbReference type="SAM" id="Phobius"/>
    </source>
</evidence>
<feature type="domain" description="VWFD" evidence="5">
    <location>
        <begin position="382"/>
        <end position="564"/>
    </location>
</feature>
<dbReference type="PANTHER" id="PTHR14949">
    <property type="entry name" value="EGF-LIKE-DOMAIN, MULTIPLE 7, 8"/>
    <property type="match status" value="1"/>
</dbReference>
<protein>
    <recommendedName>
        <fullName evidence="5">VWFD domain-containing protein</fullName>
    </recommendedName>
</protein>
<reference evidence="6" key="1">
    <citation type="submission" date="2022-08" db="UniProtKB">
        <authorList>
            <consortium name="EnsemblMetazoa"/>
        </authorList>
    </citation>
    <scope>IDENTIFICATION</scope>
    <source>
        <strain evidence="6">05x7-T-G4-1.051#20</strain>
    </source>
</reference>
<dbReference type="GO" id="GO:0005102">
    <property type="term" value="F:signaling receptor binding"/>
    <property type="evidence" value="ECO:0007669"/>
    <property type="project" value="TreeGrafter"/>
</dbReference>
<dbReference type="Proteomes" id="UP000005408">
    <property type="component" value="Unassembled WGS sequence"/>
</dbReference>
<keyword evidence="3" id="KW-0812">Transmembrane</keyword>
<dbReference type="InterPro" id="IPR050969">
    <property type="entry name" value="Dev_Signal_Modulators"/>
</dbReference>
<keyword evidence="2" id="KW-1015">Disulfide bond</keyword>
<dbReference type="PANTHER" id="PTHR14949:SF54">
    <property type="entry name" value="VWFD DOMAIN-CONTAINING PROTEIN"/>
    <property type="match status" value="1"/>
</dbReference>
<dbReference type="InterPro" id="IPR000742">
    <property type="entry name" value="EGF"/>
</dbReference>
<evidence type="ECO:0000313" key="6">
    <source>
        <dbReference type="EnsemblMetazoa" id="G16449.1:cds"/>
    </source>
</evidence>
<dbReference type="Pfam" id="PF26129">
    <property type="entry name" value="Vwde"/>
    <property type="match status" value="1"/>
</dbReference>
<feature type="transmembrane region" description="Helical" evidence="3">
    <location>
        <begin position="986"/>
        <end position="1007"/>
    </location>
</feature>
<name>A0A8W8J1J2_MAGGI</name>
<evidence type="ECO:0000259" key="5">
    <source>
        <dbReference type="PROSITE" id="PS51233"/>
    </source>
</evidence>